<evidence type="ECO:0000313" key="1">
    <source>
        <dbReference type="EMBL" id="CBY25728.1"/>
    </source>
</evidence>
<dbReference type="Proteomes" id="UP000008084">
    <property type="component" value="Chromosome"/>
</dbReference>
<dbReference type="AlphaFoldDB" id="A0A0H3NR88"/>
<accession>A0A0H3NR88</accession>
<dbReference type="KEGG" id="yey:Y11_24531"/>
<reference evidence="1 2" key="1">
    <citation type="journal article" date="2011" name="J. Bacteriol.">
        <title>Complete genome sequence of Yersinia enterocolitica subsp. palearctica serogroup O:3.</title>
        <authorList>
            <person name="Batzilla J."/>
            <person name="Hoper D."/>
            <person name="Antonenka U."/>
            <person name="Heesemann J."/>
            <person name="Rakin A."/>
        </authorList>
    </citation>
    <scope>NUCLEOTIDE SEQUENCE [LARGE SCALE GENOMIC DNA]</scope>
    <source>
        <strain evidence="2">DSM 13030 / CIP 106945 / Y11</strain>
    </source>
</reference>
<dbReference type="HOGENOM" id="CLU_3224125_0_0_6"/>
<sequence>MAVYRLAYMKQSGNRLLQCPDFVIHYSLPLIDKRLLSDAIAEIT</sequence>
<dbReference type="PATRIC" id="fig|930944.6.peg.2434"/>
<protein>
    <submittedName>
        <fullName evidence="1">Uncharacterized protein</fullName>
    </submittedName>
</protein>
<proteinExistence type="predicted"/>
<evidence type="ECO:0000313" key="2">
    <source>
        <dbReference type="Proteomes" id="UP000008084"/>
    </source>
</evidence>
<name>A0A0H3NR88_YERE1</name>
<organism evidence="1 2">
    <name type="scientific">Yersinia enterocolitica subsp. palearctica serotype O:3 (strain DSM 13030 / CIP 106945 / Y11)</name>
    <dbReference type="NCBI Taxonomy" id="930944"/>
    <lineage>
        <taxon>Bacteria</taxon>
        <taxon>Pseudomonadati</taxon>
        <taxon>Pseudomonadota</taxon>
        <taxon>Gammaproteobacteria</taxon>
        <taxon>Enterobacterales</taxon>
        <taxon>Yersiniaceae</taxon>
        <taxon>Yersinia</taxon>
    </lineage>
</organism>
<dbReference type="EMBL" id="FR729477">
    <property type="protein sequence ID" value="CBY25728.1"/>
    <property type="molecule type" value="Genomic_DNA"/>
</dbReference>
<gene>
    <name evidence="1" type="ordered locus">Y11_24531</name>
</gene>